<dbReference type="AlphaFoldDB" id="A0A397V601"/>
<dbReference type="InterPro" id="IPR036047">
    <property type="entry name" value="F-box-like_dom_sf"/>
</dbReference>
<comment type="caution">
    <text evidence="2">The sequence shown here is derived from an EMBL/GenBank/DDBJ whole genome shotgun (WGS) entry which is preliminary data.</text>
</comment>
<accession>A0A397V601</accession>
<dbReference type="EMBL" id="QKWP01000748">
    <property type="protein sequence ID" value="RIB15373.1"/>
    <property type="molecule type" value="Genomic_DNA"/>
</dbReference>
<dbReference type="Proteomes" id="UP000266673">
    <property type="component" value="Unassembled WGS sequence"/>
</dbReference>
<keyword evidence="3" id="KW-1185">Reference proteome</keyword>
<evidence type="ECO:0000313" key="3">
    <source>
        <dbReference type="Proteomes" id="UP000266673"/>
    </source>
</evidence>
<organism evidence="2 3">
    <name type="scientific">Gigaspora rosea</name>
    <dbReference type="NCBI Taxonomy" id="44941"/>
    <lineage>
        <taxon>Eukaryota</taxon>
        <taxon>Fungi</taxon>
        <taxon>Fungi incertae sedis</taxon>
        <taxon>Mucoromycota</taxon>
        <taxon>Glomeromycotina</taxon>
        <taxon>Glomeromycetes</taxon>
        <taxon>Diversisporales</taxon>
        <taxon>Gigasporaceae</taxon>
        <taxon>Gigaspora</taxon>
    </lineage>
</organism>
<dbReference type="Pfam" id="PF12937">
    <property type="entry name" value="F-box-like"/>
    <property type="match status" value="1"/>
</dbReference>
<dbReference type="Gene3D" id="3.80.10.10">
    <property type="entry name" value="Ribonuclease Inhibitor"/>
    <property type="match status" value="1"/>
</dbReference>
<dbReference type="SUPFAM" id="SSF52047">
    <property type="entry name" value="RNI-like"/>
    <property type="match status" value="1"/>
</dbReference>
<dbReference type="InterPro" id="IPR001810">
    <property type="entry name" value="F-box_dom"/>
</dbReference>
<protein>
    <recommendedName>
        <fullName evidence="1">F-box domain-containing protein</fullName>
    </recommendedName>
</protein>
<evidence type="ECO:0000313" key="2">
    <source>
        <dbReference type="EMBL" id="RIB15373.1"/>
    </source>
</evidence>
<dbReference type="OrthoDB" id="10338300at2759"/>
<evidence type="ECO:0000259" key="1">
    <source>
        <dbReference type="Pfam" id="PF12937"/>
    </source>
</evidence>
<feature type="domain" description="F-box" evidence="1">
    <location>
        <begin position="11"/>
        <end position="51"/>
    </location>
</feature>
<name>A0A397V601_9GLOM</name>
<proteinExistence type="predicted"/>
<dbReference type="InterPro" id="IPR032675">
    <property type="entry name" value="LRR_dom_sf"/>
</dbReference>
<sequence>MASKVLMGNMPELMENILKNLNNELDSLYSCALVSRHWCKMSIPILWQDPFSSKRKPLFIPIYFSSLDENEKFALKECLKEGLKLKNGLISKLGKPELRQKLLSDSWTNPLITLQFKLFLESGATLHKLDLYHFEYLKFESEIFLSLEQNEQFFSRLQDLSLDVIPVLDIENITKLLRILAKNTTKISVLALDFYSNYESRLIEKLFPALIHLIKSQEQLRKFILNCPKEDYPTAFHGIVSALESQKNSLQEVKLDGCGFSAEFEVLNNCKNLETFRIRCCNTNLLKILDYNISTLEIVGFQIDVPTIVQILGKFGILLQRFKFESEGGIWEESLLIEALKSFCPNITYLYITDIGFSTQLLELIGNLQKLQFLSLGYLRFAYDITEEELKIRVMQIAKILPSTLQYLDLANTWVDSVIDILLNHCNAPLRKLLIGRGSLDNEKHTKAHYGVFAGNWSPNLNIWSSKLNFSYQIIWGDFNRNSPFLQFFEK</sequence>
<gene>
    <name evidence="2" type="ORF">C2G38_2192493</name>
</gene>
<dbReference type="SUPFAM" id="SSF81383">
    <property type="entry name" value="F-box domain"/>
    <property type="match status" value="1"/>
</dbReference>
<reference evidence="2 3" key="1">
    <citation type="submission" date="2018-06" db="EMBL/GenBank/DDBJ databases">
        <title>Comparative genomics reveals the genomic features of Rhizophagus irregularis, R. cerebriforme, R. diaphanum and Gigaspora rosea, and their symbiotic lifestyle signature.</title>
        <authorList>
            <person name="Morin E."/>
            <person name="San Clemente H."/>
            <person name="Chen E.C.H."/>
            <person name="De La Providencia I."/>
            <person name="Hainaut M."/>
            <person name="Kuo A."/>
            <person name="Kohler A."/>
            <person name="Murat C."/>
            <person name="Tang N."/>
            <person name="Roy S."/>
            <person name="Loubradou J."/>
            <person name="Henrissat B."/>
            <person name="Grigoriev I.V."/>
            <person name="Corradi N."/>
            <person name="Roux C."/>
            <person name="Martin F.M."/>
        </authorList>
    </citation>
    <scope>NUCLEOTIDE SEQUENCE [LARGE SCALE GENOMIC DNA]</scope>
    <source>
        <strain evidence="2 3">DAOM 194757</strain>
    </source>
</reference>